<reference evidence="1" key="1">
    <citation type="submission" date="2020-10" db="EMBL/GenBank/DDBJ databases">
        <authorList>
            <person name="Gilroy R."/>
        </authorList>
    </citation>
    <scope>NUCLEOTIDE SEQUENCE</scope>
    <source>
        <strain evidence="1">ChiGjej1B1-22543</strain>
    </source>
</reference>
<evidence type="ECO:0000313" key="2">
    <source>
        <dbReference type="Proteomes" id="UP000824070"/>
    </source>
</evidence>
<dbReference type="PROSITE" id="PS51257">
    <property type="entry name" value="PROKAR_LIPOPROTEIN"/>
    <property type="match status" value="1"/>
</dbReference>
<dbReference type="Proteomes" id="UP000824070">
    <property type="component" value="Unassembled WGS sequence"/>
</dbReference>
<evidence type="ECO:0000313" key="1">
    <source>
        <dbReference type="EMBL" id="HIU45357.1"/>
    </source>
</evidence>
<gene>
    <name evidence="1" type="ORF">IAC52_03555</name>
</gene>
<organism evidence="1 2">
    <name type="scientific">Candidatus Alloenteromonas pullicola</name>
    <dbReference type="NCBI Taxonomy" id="2840784"/>
    <lineage>
        <taxon>Bacteria</taxon>
        <taxon>Bacillati</taxon>
        <taxon>Bacillota</taxon>
        <taxon>Bacillota incertae sedis</taxon>
        <taxon>Candidatus Alloenteromonas</taxon>
    </lineage>
</organism>
<dbReference type="EMBL" id="DVMV01000024">
    <property type="protein sequence ID" value="HIU45357.1"/>
    <property type="molecule type" value="Genomic_DNA"/>
</dbReference>
<accession>A0A9D1LP10</accession>
<comment type="caution">
    <text evidence="1">The sequence shown here is derived from an EMBL/GenBank/DDBJ whole genome shotgun (WGS) entry which is preliminary data.</text>
</comment>
<proteinExistence type="predicted"/>
<protein>
    <recommendedName>
        <fullName evidence="3">Lipoprotein</fullName>
    </recommendedName>
</protein>
<dbReference type="AlphaFoldDB" id="A0A9D1LP10"/>
<sequence>MPRLTMIIASVGLCSCSILNSVMTEAQWKGAFDPSRFVDFTLDGKLTSSGEELASFALLADGEQASWNVSYPDEDFYYDLSIEEGALFPSLVATVDLRPLLGLFADSFSDYGYYFGSYMSTLAQSGIERACDAAESLGGIVEFLSLPDSVESEVLFDGALRVSKVDLKFGGGSYSHHSASSASAPLELSLSFTSYGSTALQ</sequence>
<name>A0A9D1LP10_9FIRM</name>
<reference evidence="1" key="2">
    <citation type="journal article" date="2021" name="PeerJ">
        <title>Extensive microbial diversity within the chicken gut microbiome revealed by metagenomics and culture.</title>
        <authorList>
            <person name="Gilroy R."/>
            <person name="Ravi A."/>
            <person name="Getino M."/>
            <person name="Pursley I."/>
            <person name="Horton D.L."/>
            <person name="Alikhan N.F."/>
            <person name="Baker D."/>
            <person name="Gharbi K."/>
            <person name="Hall N."/>
            <person name="Watson M."/>
            <person name="Adriaenssens E.M."/>
            <person name="Foster-Nyarko E."/>
            <person name="Jarju S."/>
            <person name="Secka A."/>
            <person name="Antonio M."/>
            <person name="Oren A."/>
            <person name="Chaudhuri R.R."/>
            <person name="La Ragione R."/>
            <person name="Hildebrand F."/>
            <person name="Pallen M.J."/>
        </authorList>
    </citation>
    <scope>NUCLEOTIDE SEQUENCE</scope>
    <source>
        <strain evidence="1">ChiGjej1B1-22543</strain>
    </source>
</reference>
<evidence type="ECO:0008006" key="3">
    <source>
        <dbReference type="Google" id="ProtNLM"/>
    </source>
</evidence>